<dbReference type="KEGG" id="xyl:ET495_03240"/>
<dbReference type="Gene3D" id="1.10.357.10">
    <property type="entry name" value="Tetracycline Repressor, domain 2"/>
    <property type="match status" value="1"/>
</dbReference>
<dbReference type="Proteomes" id="UP000291758">
    <property type="component" value="Chromosome"/>
</dbReference>
<dbReference type="RefSeq" id="WP_129202561.1">
    <property type="nucleotide sequence ID" value="NZ_CP035495.1"/>
</dbReference>
<evidence type="ECO:0000313" key="4">
    <source>
        <dbReference type="EMBL" id="QAY62433.1"/>
    </source>
</evidence>
<accession>A0A4P6EL82</accession>
<evidence type="ECO:0000313" key="5">
    <source>
        <dbReference type="Proteomes" id="UP000291758"/>
    </source>
</evidence>
<evidence type="ECO:0000256" key="1">
    <source>
        <dbReference type="ARBA" id="ARBA00023125"/>
    </source>
</evidence>
<dbReference type="InterPro" id="IPR050109">
    <property type="entry name" value="HTH-type_TetR-like_transc_reg"/>
</dbReference>
<keyword evidence="1 2" id="KW-0238">DNA-binding</keyword>
<dbReference type="PANTHER" id="PTHR30055">
    <property type="entry name" value="HTH-TYPE TRANSCRIPTIONAL REGULATOR RUTR"/>
    <property type="match status" value="1"/>
</dbReference>
<sequence>MTVEQDAGRRRATPLSPDERRAAIVEAALPIVAEHGLDVTTRELAAAAGVAEGTLFRVFPDKNTLVGEVAITGLLRASEPATTRDDLASVDRDLPLVERVTRIIELGQERMGEAAQWMTVLHTLRGRVGDSVPRTPEDEARIAELRGRLMAQHELHRAVIAEGLRTALAPDLDRLRVPVDVAASLIEAAVVHRRAGPNRLTPPLSADVLADAVVHGIVSDEPRDHARAGAP</sequence>
<dbReference type="GO" id="GO:0000976">
    <property type="term" value="F:transcription cis-regulatory region binding"/>
    <property type="evidence" value="ECO:0007669"/>
    <property type="project" value="TreeGrafter"/>
</dbReference>
<dbReference type="EMBL" id="CP035495">
    <property type="protein sequence ID" value="QAY62433.1"/>
    <property type="molecule type" value="Genomic_DNA"/>
</dbReference>
<dbReference type="PANTHER" id="PTHR30055:SF181">
    <property type="entry name" value="BLR6905 PROTEIN"/>
    <property type="match status" value="1"/>
</dbReference>
<protein>
    <submittedName>
        <fullName evidence="4">TetR/AcrR family transcriptional regulator</fullName>
    </submittedName>
</protein>
<dbReference type="GO" id="GO:0003700">
    <property type="term" value="F:DNA-binding transcription factor activity"/>
    <property type="evidence" value="ECO:0007669"/>
    <property type="project" value="TreeGrafter"/>
</dbReference>
<dbReference type="PRINTS" id="PR00455">
    <property type="entry name" value="HTHTETR"/>
</dbReference>
<dbReference type="Pfam" id="PF00440">
    <property type="entry name" value="TetR_N"/>
    <property type="match status" value="1"/>
</dbReference>
<feature type="DNA-binding region" description="H-T-H motif" evidence="2">
    <location>
        <begin position="40"/>
        <end position="59"/>
    </location>
</feature>
<dbReference type="PROSITE" id="PS50977">
    <property type="entry name" value="HTH_TETR_2"/>
    <property type="match status" value="1"/>
</dbReference>
<dbReference type="SUPFAM" id="SSF46689">
    <property type="entry name" value="Homeodomain-like"/>
    <property type="match status" value="1"/>
</dbReference>
<feature type="domain" description="HTH tetR-type" evidence="3">
    <location>
        <begin position="18"/>
        <end position="77"/>
    </location>
</feature>
<dbReference type="InterPro" id="IPR001647">
    <property type="entry name" value="HTH_TetR"/>
</dbReference>
<evidence type="ECO:0000256" key="2">
    <source>
        <dbReference type="PROSITE-ProRule" id="PRU00335"/>
    </source>
</evidence>
<reference evidence="4 5" key="1">
    <citation type="submission" date="2019-01" db="EMBL/GenBank/DDBJ databases">
        <title>Genome sequencing of strain 2JSPR-7.</title>
        <authorList>
            <person name="Heo J."/>
            <person name="Kim S.-J."/>
            <person name="Kim J.-S."/>
            <person name="Hong S.-B."/>
            <person name="Kwon S.-W."/>
        </authorList>
    </citation>
    <scope>NUCLEOTIDE SEQUENCE [LARGE SCALE GENOMIC DNA]</scope>
    <source>
        <strain evidence="4 5">2JSPR-7</strain>
    </source>
</reference>
<proteinExistence type="predicted"/>
<gene>
    <name evidence="4" type="ORF">ET495_03240</name>
</gene>
<dbReference type="AlphaFoldDB" id="A0A4P6EL82"/>
<keyword evidence="5" id="KW-1185">Reference proteome</keyword>
<evidence type="ECO:0000259" key="3">
    <source>
        <dbReference type="PROSITE" id="PS50977"/>
    </source>
</evidence>
<name>A0A4P6EL82_9MICO</name>
<dbReference type="InterPro" id="IPR009057">
    <property type="entry name" value="Homeodomain-like_sf"/>
</dbReference>
<organism evidence="4 5">
    <name type="scientific">Xylanimonas allomyrinae</name>
    <dbReference type="NCBI Taxonomy" id="2509459"/>
    <lineage>
        <taxon>Bacteria</taxon>
        <taxon>Bacillati</taxon>
        <taxon>Actinomycetota</taxon>
        <taxon>Actinomycetes</taxon>
        <taxon>Micrococcales</taxon>
        <taxon>Promicromonosporaceae</taxon>
        <taxon>Xylanimonas</taxon>
    </lineage>
</organism>
<dbReference type="OrthoDB" id="3539650at2"/>